<accession>A0ABQ5W7S6</accession>
<dbReference type="InterPro" id="IPR035906">
    <property type="entry name" value="MetI-like_sf"/>
</dbReference>
<feature type="transmembrane region" description="Helical" evidence="7">
    <location>
        <begin position="222"/>
        <end position="244"/>
    </location>
</feature>
<evidence type="ECO:0000256" key="4">
    <source>
        <dbReference type="ARBA" id="ARBA00022692"/>
    </source>
</evidence>
<dbReference type="InterPro" id="IPR000515">
    <property type="entry name" value="MetI-like"/>
</dbReference>
<feature type="transmembrane region" description="Helical" evidence="7">
    <location>
        <begin position="176"/>
        <end position="201"/>
    </location>
</feature>
<keyword evidence="5 7" id="KW-1133">Transmembrane helix</keyword>
<evidence type="ECO:0000313" key="9">
    <source>
        <dbReference type="EMBL" id="GLQ55864.1"/>
    </source>
</evidence>
<evidence type="ECO:0000256" key="1">
    <source>
        <dbReference type="ARBA" id="ARBA00004651"/>
    </source>
</evidence>
<dbReference type="Pfam" id="PF00528">
    <property type="entry name" value="BPD_transp_1"/>
    <property type="match status" value="1"/>
</dbReference>
<keyword evidence="2 7" id="KW-0813">Transport</keyword>
<keyword evidence="10" id="KW-1185">Reference proteome</keyword>
<gene>
    <name evidence="9" type="ORF">GCM10010862_31230</name>
</gene>
<feature type="transmembrane region" description="Helical" evidence="7">
    <location>
        <begin position="282"/>
        <end position="307"/>
    </location>
</feature>
<evidence type="ECO:0000256" key="5">
    <source>
        <dbReference type="ARBA" id="ARBA00022989"/>
    </source>
</evidence>
<dbReference type="InterPro" id="IPR051393">
    <property type="entry name" value="ABC_transporter_permease"/>
</dbReference>
<keyword evidence="3" id="KW-1003">Cell membrane</keyword>
<dbReference type="CDD" id="cd06261">
    <property type="entry name" value="TM_PBP2"/>
    <property type="match status" value="1"/>
</dbReference>
<reference evidence="10" key="1">
    <citation type="journal article" date="2019" name="Int. J. Syst. Evol. Microbiol.">
        <title>The Global Catalogue of Microorganisms (GCM) 10K type strain sequencing project: providing services to taxonomists for standard genome sequencing and annotation.</title>
        <authorList>
            <consortium name="The Broad Institute Genomics Platform"/>
            <consortium name="The Broad Institute Genome Sequencing Center for Infectious Disease"/>
            <person name="Wu L."/>
            <person name="Ma J."/>
        </authorList>
    </citation>
    <scope>NUCLEOTIDE SEQUENCE [LARGE SCALE GENOMIC DNA]</scope>
    <source>
        <strain evidence="10">NBRC 112416</strain>
    </source>
</reference>
<dbReference type="PANTHER" id="PTHR30193">
    <property type="entry name" value="ABC TRANSPORTER PERMEASE PROTEIN"/>
    <property type="match status" value="1"/>
</dbReference>
<evidence type="ECO:0000256" key="3">
    <source>
        <dbReference type="ARBA" id="ARBA00022475"/>
    </source>
</evidence>
<organism evidence="9 10">
    <name type="scientific">Devosia nitrariae</name>
    <dbReference type="NCBI Taxonomy" id="2071872"/>
    <lineage>
        <taxon>Bacteria</taxon>
        <taxon>Pseudomonadati</taxon>
        <taxon>Pseudomonadota</taxon>
        <taxon>Alphaproteobacteria</taxon>
        <taxon>Hyphomicrobiales</taxon>
        <taxon>Devosiaceae</taxon>
        <taxon>Devosia</taxon>
    </lineage>
</organism>
<name>A0ABQ5W7S6_9HYPH</name>
<keyword evidence="6 7" id="KW-0472">Membrane</keyword>
<feature type="domain" description="ABC transmembrane type-1" evidence="8">
    <location>
        <begin position="91"/>
        <end position="303"/>
    </location>
</feature>
<comment type="subcellular location">
    <subcellularLocation>
        <location evidence="1 7">Cell membrane</location>
        <topology evidence="1 7">Multi-pass membrane protein</topology>
    </subcellularLocation>
</comment>
<evidence type="ECO:0000259" key="8">
    <source>
        <dbReference type="PROSITE" id="PS50928"/>
    </source>
</evidence>
<proteinExistence type="inferred from homology"/>
<dbReference type="EMBL" id="BSNS01000014">
    <property type="protein sequence ID" value="GLQ55864.1"/>
    <property type="molecule type" value="Genomic_DNA"/>
</dbReference>
<feature type="transmembrane region" description="Helical" evidence="7">
    <location>
        <begin position="95"/>
        <end position="116"/>
    </location>
</feature>
<evidence type="ECO:0000256" key="2">
    <source>
        <dbReference type="ARBA" id="ARBA00022448"/>
    </source>
</evidence>
<sequence>MRPDGVAVMGSDVGARPQARPFTHDLERRQRLAGEILLSPAAVAIILTSVVPLLLAFYFSLTNYSLLAPPQWVGLANYQAILRDPVFWESLRNTLSFAVSQVGIGIVVVVLVAALFNGYLFGGPVMRTIVYLPQAASYVVVALVWNLLLDPAVGPINSALMAIDWGPIYFLSDPAWAMPSIVVMSMWRNLGYFMIIVLAALKSVPSDLLEAAKMDGANAVQRFWTISLPTIRGVVAFVAITWFLGALQMFTQSYVMTRGGPVNATRTIVYLMYDEAFTNLSIGKACAMAVMLFLLVVVLSLVLRFVLRPKREVS</sequence>
<feature type="transmembrane region" description="Helical" evidence="7">
    <location>
        <begin position="128"/>
        <end position="148"/>
    </location>
</feature>
<dbReference type="PANTHER" id="PTHR30193:SF37">
    <property type="entry name" value="INNER MEMBRANE ABC TRANSPORTER PERMEASE PROTEIN YCJO"/>
    <property type="match status" value="1"/>
</dbReference>
<feature type="transmembrane region" description="Helical" evidence="7">
    <location>
        <begin position="36"/>
        <end position="59"/>
    </location>
</feature>
<keyword evidence="4 7" id="KW-0812">Transmembrane</keyword>
<dbReference type="Proteomes" id="UP001156691">
    <property type="component" value="Unassembled WGS sequence"/>
</dbReference>
<dbReference type="PROSITE" id="PS50928">
    <property type="entry name" value="ABC_TM1"/>
    <property type="match status" value="1"/>
</dbReference>
<dbReference type="SUPFAM" id="SSF161098">
    <property type="entry name" value="MetI-like"/>
    <property type="match status" value="1"/>
</dbReference>
<comment type="caution">
    <text evidence="9">The sequence shown here is derived from an EMBL/GenBank/DDBJ whole genome shotgun (WGS) entry which is preliminary data.</text>
</comment>
<evidence type="ECO:0000256" key="6">
    <source>
        <dbReference type="ARBA" id="ARBA00023136"/>
    </source>
</evidence>
<evidence type="ECO:0000313" key="10">
    <source>
        <dbReference type="Proteomes" id="UP001156691"/>
    </source>
</evidence>
<comment type="similarity">
    <text evidence="7">Belongs to the binding-protein-dependent transport system permease family.</text>
</comment>
<evidence type="ECO:0000256" key="7">
    <source>
        <dbReference type="RuleBase" id="RU363032"/>
    </source>
</evidence>
<protein>
    <submittedName>
        <fullName evidence="9">Sugar ABC transporter permease</fullName>
    </submittedName>
</protein>
<dbReference type="Gene3D" id="1.10.3720.10">
    <property type="entry name" value="MetI-like"/>
    <property type="match status" value="1"/>
</dbReference>